<sequence length="352" mass="36773">MEPLTAITMIAAKYGISGLIGALTGNQELGSLSAELVGALSASEDRLAEKLTGIESRLDEVLEQRYAAAIGAGQRTLLDAGATVDPRVRADELVRARDLFRDASASARSPLQIAVAERYLVLCAIALGRTETGLIAWRLLGRSALEALLATMPLVGPGVYERARERLAKSGRAGFRSRREERVDELADELLDAASEVSDLALGLLAEARDLGEALGAGRVPEPALDFLEPEEADSGDRLVTTGRLEIRPPGPGPTRFGPLSVSWDAVPSARPGVQDVTVTVHTEPALSVPLHLTLLAPGTPDPVDPAGWGTPDSHTLGAGAPGIRLTRPVATGGPAAACTLSVNGLLLFRST</sequence>
<dbReference type="AlphaFoldDB" id="A0A6I8LMK4"/>
<accession>A0A6I8LMK4</accession>
<dbReference type="RefSeq" id="WP_155543295.1">
    <property type="nucleotide sequence ID" value="NZ_CABVGP010000001.1"/>
</dbReference>
<evidence type="ECO:0000313" key="2">
    <source>
        <dbReference type="Proteomes" id="UP000399805"/>
    </source>
</evidence>
<dbReference type="EMBL" id="CABVGP010000001">
    <property type="protein sequence ID" value="VVJ18252.1"/>
    <property type="molecule type" value="Genomic_DNA"/>
</dbReference>
<gene>
    <name evidence="1" type="ORF">AA23TX_03273</name>
</gene>
<name>A0A6I8LMK4_9PSEU</name>
<proteinExistence type="predicted"/>
<keyword evidence="2" id="KW-1185">Reference proteome</keyword>
<reference evidence="1 2" key="1">
    <citation type="submission" date="2019-09" db="EMBL/GenBank/DDBJ databases">
        <authorList>
            <person name="Leyn A S."/>
        </authorList>
    </citation>
    <scope>NUCLEOTIDE SEQUENCE [LARGE SCALE GENOMIC DNA]</scope>
    <source>
        <strain evidence="1">AA231_1</strain>
    </source>
</reference>
<protein>
    <submittedName>
        <fullName evidence="1">Uncharacterized protein</fullName>
    </submittedName>
</protein>
<organism evidence="1 2">
    <name type="scientific">Amycolatopsis camponoti</name>
    <dbReference type="NCBI Taxonomy" id="2606593"/>
    <lineage>
        <taxon>Bacteria</taxon>
        <taxon>Bacillati</taxon>
        <taxon>Actinomycetota</taxon>
        <taxon>Actinomycetes</taxon>
        <taxon>Pseudonocardiales</taxon>
        <taxon>Pseudonocardiaceae</taxon>
        <taxon>Amycolatopsis</taxon>
    </lineage>
</organism>
<evidence type="ECO:0000313" key="1">
    <source>
        <dbReference type="EMBL" id="VVJ18252.1"/>
    </source>
</evidence>
<dbReference type="Proteomes" id="UP000399805">
    <property type="component" value="Unassembled WGS sequence"/>
</dbReference>